<evidence type="ECO:0000313" key="2">
    <source>
        <dbReference type="EMBL" id="MDQ0270824.1"/>
    </source>
</evidence>
<dbReference type="EC" id="3.5.1.28" evidence="2"/>
<sequence>MKTIASLFAGVLLFSFHFVQSEDKRIYAQTLDDVEIYTVQKGETLFDIALQSGVPEMELEKMNYKESDQIKAGEKIIVPKSEITEKEEDLLARLVHAEAKGEPFDGKVAVALVVLNRVSDERFPDTIKDVIYEKKQFQPVDNGSINKSADKEAKKAVKEAIALDGKTDDETVFFFNPHIVSKTWLQTRTVTKEIGNHRFAK</sequence>
<dbReference type="EMBL" id="JAUSUB010000010">
    <property type="protein sequence ID" value="MDQ0270824.1"/>
    <property type="molecule type" value="Genomic_DNA"/>
</dbReference>
<dbReference type="Gene3D" id="1.10.10.2520">
    <property type="entry name" value="Cell wall hydrolase SleB, domain 1"/>
    <property type="match status" value="1"/>
</dbReference>
<dbReference type="InterPro" id="IPR018392">
    <property type="entry name" value="LysM"/>
</dbReference>
<reference evidence="2 3" key="1">
    <citation type="submission" date="2023-07" db="EMBL/GenBank/DDBJ databases">
        <title>Genomic Encyclopedia of Type Strains, Phase IV (KMG-IV): sequencing the most valuable type-strain genomes for metagenomic binning, comparative biology and taxonomic classification.</title>
        <authorList>
            <person name="Goeker M."/>
        </authorList>
    </citation>
    <scope>NUCLEOTIDE SEQUENCE [LARGE SCALE GENOMIC DNA]</scope>
    <source>
        <strain evidence="2 3">DSM 23494</strain>
    </source>
</reference>
<dbReference type="SUPFAM" id="SSF54106">
    <property type="entry name" value="LysM domain"/>
    <property type="match status" value="1"/>
</dbReference>
<dbReference type="Proteomes" id="UP001238088">
    <property type="component" value="Unassembled WGS sequence"/>
</dbReference>
<dbReference type="InterPro" id="IPR011105">
    <property type="entry name" value="Cell_wall_hydrolase_SleB"/>
</dbReference>
<keyword evidence="3" id="KW-1185">Reference proteome</keyword>
<comment type="caution">
    <text evidence="2">The sequence shown here is derived from an EMBL/GenBank/DDBJ whole genome shotgun (WGS) entry which is preliminary data.</text>
</comment>
<name>A0ABU0AHU2_9BACI</name>
<dbReference type="Gene3D" id="3.10.350.10">
    <property type="entry name" value="LysM domain"/>
    <property type="match status" value="1"/>
</dbReference>
<evidence type="ECO:0000313" key="3">
    <source>
        <dbReference type="Proteomes" id="UP001238088"/>
    </source>
</evidence>
<protein>
    <submittedName>
        <fullName evidence="2">N-acetylmuramoyl-L-alanine amidase</fullName>
        <ecNumber evidence="2">3.5.1.28</ecNumber>
    </submittedName>
</protein>
<gene>
    <name evidence="2" type="ORF">J2S17_002709</name>
</gene>
<dbReference type="Gene3D" id="6.20.240.60">
    <property type="match status" value="1"/>
</dbReference>
<dbReference type="CDD" id="cd00118">
    <property type="entry name" value="LysM"/>
    <property type="match status" value="1"/>
</dbReference>
<dbReference type="SMART" id="SM00257">
    <property type="entry name" value="LysM"/>
    <property type="match status" value="1"/>
</dbReference>
<dbReference type="GO" id="GO:0008745">
    <property type="term" value="F:N-acetylmuramoyl-L-alanine amidase activity"/>
    <property type="evidence" value="ECO:0007669"/>
    <property type="project" value="UniProtKB-EC"/>
</dbReference>
<dbReference type="InterPro" id="IPR036779">
    <property type="entry name" value="LysM_dom_sf"/>
</dbReference>
<proteinExistence type="predicted"/>
<evidence type="ECO:0000259" key="1">
    <source>
        <dbReference type="PROSITE" id="PS51782"/>
    </source>
</evidence>
<dbReference type="RefSeq" id="WP_307475550.1">
    <property type="nucleotide sequence ID" value="NZ_JAUSUB010000010.1"/>
</dbReference>
<dbReference type="Pfam" id="PF07486">
    <property type="entry name" value="Hydrolase_2"/>
    <property type="match status" value="1"/>
</dbReference>
<feature type="domain" description="LysM" evidence="1">
    <location>
        <begin position="35"/>
        <end position="78"/>
    </location>
</feature>
<accession>A0ABU0AHU2</accession>
<keyword evidence="2" id="KW-0378">Hydrolase</keyword>
<dbReference type="PROSITE" id="PS51782">
    <property type="entry name" value="LYSM"/>
    <property type="match status" value="1"/>
</dbReference>
<dbReference type="Pfam" id="PF01476">
    <property type="entry name" value="LysM"/>
    <property type="match status" value="1"/>
</dbReference>
<organism evidence="2 3">
    <name type="scientific">Cytobacillus purgationiresistens</name>
    <dbReference type="NCBI Taxonomy" id="863449"/>
    <lineage>
        <taxon>Bacteria</taxon>
        <taxon>Bacillati</taxon>
        <taxon>Bacillota</taxon>
        <taxon>Bacilli</taxon>
        <taxon>Bacillales</taxon>
        <taxon>Bacillaceae</taxon>
        <taxon>Cytobacillus</taxon>
    </lineage>
</organism>
<dbReference type="InterPro" id="IPR042047">
    <property type="entry name" value="SleB_dom1"/>
</dbReference>